<name>A0A5K1JX74_9APHY</name>
<dbReference type="AlphaFoldDB" id="A0A5K1JX74"/>
<reference evidence="1" key="1">
    <citation type="submission" date="2019-10" db="EMBL/GenBank/DDBJ databases">
        <authorList>
            <person name="Nor Muhammad N."/>
        </authorList>
    </citation>
    <scope>NUCLEOTIDE SEQUENCE</scope>
</reference>
<dbReference type="EMBL" id="LR725614">
    <property type="protein sequence ID" value="VWO96412.1"/>
    <property type="molecule type" value="Genomic_DNA"/>
</dbReference>
<organism evidence="1">
    <name type="scientific">Ganoderma boninense</name>
    <dbReference type="NCBI Taxonomy" id="34458"/>
    <lineage>
        <taxon>Eukaryota</taxon>
        <taxon>Fungi</taxon>
        <taxon>Dikarya</taxon>
        <taxon>Basidiomycota</taxon>
        <taxon>Agaricomycotina</taxon>
        <taxon>Agaricomycetes</taxon>
        <taxon>Polyporales</taxon>
        <taxon>Polyporaceae</taxon>
        <taxon>Ganoderma</taxon>
    </lineage>
</organism>
<evidence type="ECO:0000313" key="1">
    <source>
        <dbReference type="EMBL" id="VWO96412.1"/>
    </source>
</evidence>
<gene>
    <name evidence="1" type="primary">G4MT41</name>
</gene>
<accession>A0A5K1JX74</accession>
<sequence length="178" mass="19864">MRRSETAAFIVDLEAYFSVSLGDNVFAELPSPPDHLDRETVEECRTITSMLAVARKSQYRVAWDAEEYSVNLSNSARSSSGFLEAKLMARYPPLIGLKAFTKCEEDHLPLLVGPAVVTDAHNRVLLWYLPQIFSEQQQNKILAAIRLLEAQLTFGDINSGAPRTDRWRDSASLFSVGG</sequence>
<proteinExistence type="predicted"/>
<protein>
    <submittedName>
        <fullName evidence="1">Zn(2)-C6 fungal-type domain-containing protein</fullName>
    </submittedName>
</protein>